<evidence type="ECO:0000313" key="6">
    <source>
        <dbReference type="EMBL" id="ATB37324.1"/>
    </source>
</evidence>
<keyword evidence="2" id="KW-0547">Nucleotide-binding</keyword>
<dbReference type="InterPro" id="IPR011990">
    <property type="entry name" value="TPR-like_helical_dom_sf"/>
</dbReference>
<dbReference type="Proteomes" id="UP000217257">
    <property type="component" value="Chromosome"/>
</dbReference>
<dbReference type="GO" id="GO:0005524">
    <property type="term" value="F:ATP binding"/>
    <property type="evidence" value="ECO:0007669"/>
    <property type="project" value="UniProtKB-KW"/>
</dbReference>
<keyword evidence="4" id="KW-0067">ATP-binding</keyword>
<evidence type="ECO:0000256" key="3">
    <source>
        <dbReference type="ARBA" id="ARBA00022777"/>
    </source>
</evidence>
<dbReference type="RefSeq" id="WP_095985653.1">
    <property type="nucleotide sequence ID" value="NZ_CP022098.1"/>
</dbReference>
<dbReference type="InterPro" id="IPR000719">
    <property type="entry name" value="Prot_kinase_dom"/>
</dbReference>
<gene>
    <name evidence="6" type="ORF">CYFUS_002745</name>
</gene>
<dbReference type="Pfam" id="PF00069">
    <property type="entry name" value="Pkinase"/>
    <property type="match status" value="1"/>
</dbReference>
<dbReference type="Gene3D" id="1.25.40.10">
    <property type="entry name" value="Tetratricopeptide repeat domain"/>
    <property type="match status" value="1"/>
</dbReference>
<evidence type="ECO:0000259" key="5">
    <source>
        <dbReference type="PROSITE" id="PS50011"/>
    </source>
</evidence>
<keyword evidence="1" id="KW-0808">Transferase</keyword>
<organism evidence="6 7">
    <name type="scientific">Cystobacter fuscus</name>
    <dbReference type="NCBI Taxonomy" id="43"/>
    <lineage>
        <taxon>Bacteria</taxon>
        <taxon>Pseudomonadati</taxon>
        <taxon>Myxococcota</taxon>
        <taxon>Myxococcia</taxon>
        <taxon>Myxococcales</taxon>
        <taxon>Cystobacterineae</taxon>
        <taxon>Archangiaceae</taxon>
        <taxon>Cystobacter</taxon>
    </lineage>
</organism>
<dbReference type="PANTHER" id="PTHR43289">
    <property type="entry name" value="MITOGEN-ACTIVATED PROTEIN KINASE KINASE KINASE 20-RELATED"/>
    <property type="match status" value="1"/>
</dbReference>
<dbReference type="KEGG" id="cfus:CYFUS_002745"/>
<dbReference type="InterPro" id="IPR008271">
    <property type="entry name" value="Ser/Thr_kinase_AS"/>
</dbReference>
<dbReference type="Gene3D" id="3.30.200.20">
    <property type="entry name" value="Phosphorylase Kinase, domain 1"/>
    <property type="match status" value="1"/>
</dbReference>
<dbReference type="PANTHER" id="PTHR43289:SF6">
    <property type="entry name" value="SERINE_THREONINE-PROTEIN KINASE NEKL-3"/>
    <property type="match status" value="1"/>
</dbReference>
<feature type="domain" description="Protein kinase" evidence="5">
    <location>
        <begin position="28"/>
        <end position="290"/>
    </location>
</feature>
<dbReference type="InterPro" id="IPR011009">
    <property type="entry name" value="Kinase-like_dom_sf"/>
</dbReference>
<keyword evidence="3 6" id="KW-0418">Kinase</keyword>
<evidence type="ECO:0000256" key="1">
    <source>
        <dbReference type="ARBA" id="ARBA00022679"/>
    </source>
</evidence>
<dbReference type="EMBL" id="CP022098">
    <property type="protein sequence ID" value="ATB37324.1"/>
    <property type="molecule type" value="Genomic_DNA"/>
</dbReference>
<dbReference type="PROSITE" id="PS00108">
    <property type="entry name" value="PROTEIN_KINASE_ST"/>
    <property type="match status" value="1"/>
</dbReference>
<dbReference type="Pfam" id="PF13191">
    <property type="entry name" value="AAA_16"/>
    <property type="match status" value="1"/>
</dbReference>
<dbReference type="CDD" id="cd14014">
    <property type="entry name" value="STKc_PknB_like"/>
    <property type="match status" value="1"/>
</dbReference>
<sequence>MENDKTVPSPPGLAPAVLPAGWTVADRFVIQDLAGSGGMGFVYRALDQVTGRQVALKLLLVGASADAAMRFHREAQLLAGLTHPAIVAHVAHGTLAEGPPYLAMEWLEGEELSHRLHRGPLSPTESLAMVRRATEGLAVAHRQGVVHRDIKPSNLFLRAGRPEDVVLLDFGLARYAAPSLDAVTVAGTVVGTPGYMAPEQASSQDEIPPAADIFSLGCVLYECLTGQPPFSAPHFAAVLAKILFADPVPLRRLRPDLPQGLRGLVDRMLAKDLARRPADADQLLRLLAELDTVPRMLSSATIPGPSGMAGAEQKLFSVLLVSTHTPGPEGATRVLQPGAAPRDALRAALKNSGAQVELLADGSLVATVMPERGTATDQAAVAARSALSFKEHWPDASVVLVTGVGQLNERLPVGNAMDKAGELLRHVGKEHATGPVVMDEVTAGLLGPGFQLSRVEQGMFVLRGEQLGVDESRLLLGKPTPCVGRDQELSLLEMTFQNSAEESTAKAVLVTASAGTGKSRLRHEFLRRMERNAPRTLVLLGRGDPMSAGVASGLLGQVFRRLCGIVEGEPLQVQRERLRERISRHLPEERAEGTVEFIGELCAVPMLDEDDVLMRSARNDPRLMSTQVERALVTFLEAECAQHPVLLVLEDLHWSDALTVRRVDALLRDLAEQPFGVLALARPEVKDMFPFPWTRRFQEVPLQGLSRKASGRLVREVLGPRVEESVVRWAVEMADGNALFLEELIRVASEGRGTEAPETVLAVLQARLMRMESGVRQVLLAASIFGRDFWSGGVGELLGDQFSRAMLEGHLRALVDQEVIEPRGDSVLPTETSYRFRHALLQEAAYGLLSDVYRPEGHRLAAAWLERLGGTDPLVLATHHQRGGQSERAVHYFSLAAERLFALYDLPGTMRCVVEALACGVEGDRSVHLRALQAVVAFWMDDLQRSLSLGAVVLDELEPGSRLWCWLVGGQIVGGAYLGMDAEKAARLNARLWNTAPLPDAVDAHHWALACLGLSLVYSGARWDLEGWLERMRGMATEGVARAWTRYLDGFFHYLFEPRPWTAFVLAEEGTRLFRKLGMERDALIVQTCVSLALGAAGDMPGALERMREVLATGRRLEEHLVVGSALAYRSVLLAGSADPELRREAHVLAREGVDDGLATFRQGVSHAVLAKTWSEPETLAEAEAHARKACSLLTPFQADVVFARSVLSTVLLARGNVAQAREEAVLGVRELERNHGQGVYAVAMYLALAEACLREGDRALAESSLRQALECVRARAADIPEPAHRARFLREIPENVRVVALARECWGDASVDGLS</sequence>
<dbReference type="SUPFAM" id="SSF52540">
    <property type="entry name" value="P-loop containing nucleoside triphosphate hydrolases"/>
    <property type="match status" value="1"/>
</dbReference>
<dbReference type="SMART" id="SM00220">
    <property type="entry name" value="S_TKc"/>
    <property type="match status" value="1"/>
</dbReference>
<dbReference type="InterPro" id="IPR027417">
    <property type="entry name" value="P-loop_NTPase"/>
</dbReference>
<dbReference type="InterPro" id="IPR041664">
    <property type="entry name" value="AAA_16"/>
</dbReference>
<keyword evidence="6" id="KW-0723">Serine/threonine-protein kinase</keyword>
<evidence type="ECO:0000256" key="2">
    <source>
        <dbReference type="ARBA" id="ARBA00022741"/>
    </source>
</evidence>
<dbReference type="PROSITE" id="PS50011">
    <property type="entry name" value="PROTEIN_KINASE_DOM"/>
    <property type="match status" value="1"/>
</dbReference>
<evidence type="ECO:0000313" key="7">
    <source>
        <dbReference type="Proteomes" id="UP000217257"/>
    </source>
</evidence>
<name>A0A250J026_9BACT</name>
<dbReference type="GO" id="GO:0004674">
    <property type="term" value="F:protein serine/threonine kinase activity"/>
    <property type="evidence" value="ECO:0007669"/>
    <property type="project" value="UniProtKB-KW"/>
</dbReference>
<dbReference type="SUPFAM" id="SSF56112">
    <property type="entry name" value="Protein kinase-like (PK-like)"/>
    <property type="match status" value="1"/>
</dbReference>
<dbReference type="Gene3D" id="1.10.510.10">
    <property type="entry name" value="Transferase(Phosphotransferase) domain 1"/>
    <property type="match status" value="1"/>
</dbReference>
<reference evidence="6 7" key="1">
    <citation type="submission" date="2017-06" db="EMBL/GenBank/DDBJ databases">
        <title>Sequencing and comparative analysis of myxobacterial genomes.</title>
        <authorList>
            <person name="Rupp O."/>
            <person name="Goesmann A."/>
            <person name="Sogaard-Andersen L."/>
        </authorList>
    </citation>
    <scope>NUCLEOTIDE SEQUENCE [LARGE SCALE GENOMIC DNA]</scope>
    <source>
        <strain evidence="6 7">DSM 52655</strain>
    </source>
</reference>
<protein>
    <submittedName>
        <fullName evidence="6">Serine/threonine protein kinase</fullName>
    </submittedName>
</protein>
<evidence type="ECO:0000256" key="4">
    <source>
        <dbReference type="ARBA" id="ARBA00022840"/>
    </source>
</evidence>
<accession>A0A250J026</accession>
<proteinExistence type="predicted"/>